<dbReference type="EMBL" id="DS022250">
    <property type="protein sequence ID" value="EWG47365.1"/>
    <property type="molecule type" value="Genomic_DNA"/>
</dbReference>
<dbReference type="Proteomes" id="UP000009096">
    <property type="component" value="Chromosome 8"/>
</dbReference>
<evidence type="ECO:0000313" key="1">
    <source>
        <dbReference type="EMBL" id="EWG47365.1"/>
    </source>
</evidence>
<dbReference type="RefSeq" id="XP_018753556.1">
    <property type="nucleotide sequence ID" value="XM_018896141.1"/>
</dbReference>
<dbReference type="VEuPathDB" id="FungiDB:FVEG_07492"/>
<reference evidence="1 2" key="1">
    <citation type="journal article" date="2010" name="Nature">
        <title>Comparative genomics reveals mobile pathogenicity chromosomes in Fusarium.</title>
        <authorList>
            <person name="Ma L.J."/>
            <person name="van der Does H.C."/>
            <person name="Borkovich K.A."/>
            <person name="Coleman J.J."/>
            <person name="Daboussi M.J."/>
            <person name="Di Pietro A."/>
            <person name="Dufresne M."/>
            <person name="Freitag M."/>
            <person name="Grabherr M."/>
            <person name="Henrissat B."/>
            <person name="Houterman P.M."/>
            <person name="Kang S."/>
            <person name="Shim W.B."/>
            <person name="Woloshuk C."/>
            <person name="Xie X."/>
            <person name="Xu J.R."/>
            <person name="Antoniw J."/>
            <person name="Baker S.E."/>
            <person name="Bluhm B.H."/>
            <person name="Breakspear A."/>
            <person name="Brown D.W."/>
            <person name="Butchko R.A."/>
            <person name="Chapman S."/>
            <person name="Coulson R."/>
            <person name="Coutinho P.M."/>
            <person name="Danchin E.G."/>
            <person name="Diener A."/>
            <person name="Gale L.R."/>
            <person name="Gardiner D.M."/>
            <person name="Goff S."/>
            <person name="Hammond-Kosack K.E."/>
            <person name="Hilburn K."/>
            <person name="Hua-Van A."/>
            <person name="Jonkers W."/>
            <person name="Kazan K."/>
            <person name="Kodira C.D."/>
            <person name="Koehrsen M."/>
            <person name="Kumar L."/>
            <person name="Lee Y.H."/>
            <person name="Li L."/>
            <person name="Manners J.M."/>
            <person name="Miranda-Saavedra D."/>
            <person name="Mukherjee M."/>
            <person name="Park G."/>
            <person name="Park J."/>
            <person name="Park S.Y."/>
            <person name="Proctor R.H."/>
            <person name="Regev A."/>
            <person name="Ruiz-Roldan M.C."/>
            <person name="Sain D."/>
            <person name="Sakthikumar S."/>
            <person name="Sykes S."/>
            <person name="Schwartz D.C."/>
            <person name="Turgeon B.G."/>
            <person name="Wapinski I."/>
            <person name="Yoder O."/>
            <person name="Young S."/>
            <person name="Zeng Q."/>
            <person name="Zhou S."/>
            <person name="Galagan J."/>
            <person name="Cuomo C.A."/>
            <person name="Kistler H.C."/>
            <person name="Rep M."/>
        </authorList>
    </citation>
    <scope>NUCLEOTIDE SEQUENCE [LARGE SCALE GENOMIC DNA]</scope>
    <source>
        <strain evidence="2">M3125 / FGSC 7600</strain>
    </source>
</reference>
<dbReference type="AlphaFoldDB" id="W7MIG6"/>
<gene>
    <name evidence="1" type="ORF">FVEG_07492</name>
</gene>
<dbReference type="HOGENOM" id="CLU_149465_0_0_1"/>
<sequence length="128" mass="13202">MQAPAVLRQTLAGTTTEVTSTATVIDSTTHLTSTIIESATETETTDIATTTAIAEESTITTAIVEESTTTTAVVEESTTTEAASTTTTAAVYNYSCVTRSDCVAYPDMCLDGLVNLCICSNAACVPVS</sequence>
<evidence type="ECO:0000313" key="2">
    <source>
        <dbReference type="Proteomes" id="UP000009096"/>
    </source>
</evidence>
<dbReference type="EMBL" id="CM000585">
    <property type="protein sequence ID" value="EWG47365.1"/>
    <property type="molecule type" value="Genomic_DNA"/>
</dbReference>
<accession>W7MIG6</accession>
<keyword evidence="2" id="KW-1185">Reference proteome</keyword>
<dbReference type="OrthoDB" id="5106805at2759"/>
<dbReference type="KEGG" id="fvr:FVEG_07492"/>
<protein>
    <submittedName>
        <fullName evidence="1">Uncharacterized protein</fullName>
    </submittedName>
</protein>
<name>W7MIG6_GIBM7</name>
<organism evidence="1 2">
    <name type="scientific">Gibberella moniliformis (strain M3125 / FGSC 7600)</name>
    <name type="common">Maize ear and stalk rot fungus</name>
    <name type="synonym">Fusarium verticillioides</name>
    <dbReference type="NCBI Taxonomy" id="334819"/>
    <lineage>
        <taxon>Eukaryota</taxon>
        <taxon>Fungi</taxon>
        <taxon>Dikarya</taxon>
        <taxon>Ascomycota</taxon>
        <taxon>Pezizomycotina</taxon>
        <taxon>Sordariomycetes</taxon>
        <taxon>Hypocreomycetidae</taxon>
        <taxon>Hypocreales</taxon>
        <taxon>Nectriaceae</taxon>
        <taxon>Fusarium</taxon>
        <taxon>Fusarium fujikuroi species complex</taxon>
    </lineage>
</organism>
<dbReference type="GeneID" id="30065284"/>
<proteinExistence type="predicted"/>